<dbReference type="PANTHER" id="PTHR30509">
    <property type="entry name" value="P-HYDROXYBENZOIC ACID EFFLUX PUMP SUBUNIT-RELATED"/>
    <property type="match status" value="1"/>
</dbReference>
<dbReference type="InterPro" id="IPR049453">
    <property type="entry name" value="Memb_transporter_dom"/>
</dbReference>
<feature type="compositionally biased region" description="Basic and acidic residues" evidence="7">
    <location>
        <begin position="89"/>
        <end position="100"/>
    </location>
</feature>
<dbReference type="Pfam" id="PF13515">
    <property type="entry name" value="FUSC_2"/>
    <property type="match status" value="1"/>
</dbReference>
<evidence type="ECO:0000256" key="1">
    <source>
        <dbReference type="ARBA" id="ARBA00004651"/>
    </source>
</evidence>
<comment type="similarity">
    <text evidence="6">Belongs to the YccS/YhfK family.</text>
</comment>
<feature type="domain" description="Integral membrane bound transporter" evidence="9">
    <location>
        <begin position="394"/>
        <end position="516"/>
    </location>
</feature>
<dbReference type="AlphaFoldDB" id="D6ANF2"/>
<feature type="region of interest" description="Disordered" evidence="7">
    <location>
        <begin position="1"/>
        <end position="236"/>
    </location>
</feature>
<feature type="compositionally biased region" description="Basic and acidic residues" evidence="7">
    <location>
        <begin position="227"/>
        <end position="236"/>
    </location>
</feature>
<feature type="transmembrane region" description="Helical" evidence="8">
    <location>
        <begin position="504"/>
        <end position="524"/>
    </location>
</feature>
<feature type="transmembrane region" description="Helical" evidence="8">
    <location>
        <begin position="427"/>
        <end position="445"/>
    </location>
</feature>
<feature type="compositionally biased region" description="Basic and acidic residues" evidence="7">
    <location>
        <begin position="56"/>
        <end position="65"/>
    </location>
</feature>
<proteinExistence type="inferred from homology"/>
<reference evidence="11" key="1">
    <citation type="submission" date="2008-10" db="EMBL/GenBank/DDBJ databases">
        <authorList>
            <person name="Molnar K."/>
        </authorList>
    </citation>
    <scope>NUCLEOTIDE SEQUENCE [LARGE SCALE GENOMIC DNA]</scope>
    <source>
        <strain evidence="11">NRRL 15998</strain>
    </source>
</reference>
<evidence type="ECO:0000256" key="3">
    <source>
        <dbReference type="ARBA" id="ARBA00022692"/>
    </source>
</evidence>
<evidence type="ECO:0000259" key="9">
    <source>
        <dbReference type="Pfam" id="PF13515"/>
    </source>
</evidence>
<comment type="subcellular location">
    <subcellularLocation>
        <location evidence="1">Cell membrane</location>
        <topology evidence="1">Multi-pass membrane protein</topology>
    </subcellularLocation>
</comment>
<evidence type="ECO:0000256" key="2">
    <source>
        <dbReference type="ARBA" id="ARBA00022475"/>
    </source>
</evidence>
<evidence type="ECO:0000313" key="11">
    <source>
        <dbReference type="Proteomes" id="UP000003986"/>
    </source>
</evidence>
<evidence type="ECO:0000256" key="7">
    <source>
        <dbReference type="SAM" id="MobiDB-lite"/>
    </source>
</evidence>
<dbReference type="PANTHER" id="PTHR30509:SF8">
    <property type="entry name" value="INNER MEMBRANE PROTEIN YCCS"/>
    <property type="match status" value="1"/>
</dbReference>
<feature type="compositionally biased region" description="Basic residues" evidence="7">
    <location>
        <begin position="165"/>
        <end position="174"/>
    </location>
</feature>
<evidence type="ECO:0000256" key="8">
    <source>
        <dbReference type="SAM" id="Phobius"/>
    </source>
</evidence>
<feature type="compositionally biased region" description="Basic residues" evidence="7">
    <location>
        <begin position="184"/>
        <end position="198"/>
    </location>
</feature>
<gene>
    <name evidence="10" type="ORF">SSGG_02926</name>
</gene>
<sequence length="718" mass="77698">MSAIAPLGSAHELAPGAEGDRPLGAGDRAAETGTPHRVARCGRSRPRRRRQPRAVRSGDRGELRVRRVPGRHRHLPAQLAPAPRPRPGLRGEPRRLDVRRVRQRRARRALPLPARPLDLPRRARLGGGPHGGHHRRVQRRDHAGDHHPAHLRRGRRRPRGDDRRRRPRAGRPHRPLPGPQMGRPARRARRRPGRRGRLRPPAAPRPGRPLRPAALNAARSAAAVTPREARRRPAELRGARGVAERLRPVLASLADPAMGVPGDGLERLWVNELLGAAGSVLDAAARAVRYGEPVHLSATDLGVLKTPDNDVILVGPARRAADRLSALLDDVLEIAEGTGTDSGIPTDLAPDTRHRPSLLKLVPVVLAAMRREMHHGSPILRHAIRVAVVAVSGYFVGEAVPLGHGYWAPMTAVMVMRPDFSQTYARSAGRFGGTLVGVGLATAIVQTAHPDARLSALLAVICAGLMYLLMGTGYAVGQVCVAAYVVFLLGMAGDDWSQTVTERIVLTLVGGLLAMIAYALYPAWETPRLRNRLAEWLVADGRYAATVVDRYADPASRDDDDVREALIATREARVAWQEALATAQHEPVRHRGISRAAATDAQHALAQLGRSAMVLEAHIPARSADPVPGAAQLAEAVRRATEKGAKAVRERRLPDWQPVVDAVAHWDMPTPADDGTTPVGDPVVRRGAALLLDALEEFTRALDERGGSTRVSSVLADS</sequence>
<name>D6ANF2_STRFL</name>
<dbReference type="GO" id="GO:0005886">
    <property type="term" value="C:plasma membrane"/>
    <property type="evidence" value="ECO:0007669"/>
    <property type="project" value="UniProtKB-SubCell"/>
</dbReference>
<feature type="compositionally biased region" description="Basic residues" evidence="7">
    <location>
        <begin position="149"/>
        <end position="158"/>
    </location>
</feature>
<evidence type="ECO:0000256" key="4">
    <source>
        <dbReference type="ARBA" id="ARBA00022989"/>
    </source>
</evidence>
<dbReference type="EMBL" id="DS999644">
    <property type="protein sequence ID" value="EFE75559.2"/>
    <property type="molecule type" value="Genomic_DNA"/>
</dbReference>
<dbReference type="Proteomes" id="UP000003986">
    <property type="component" value="Unassembled WGS sequence"/>
</dbReference>
<accession>D6ANF2</accession>
<evidence type="ECO:0000256" key="6">
    <source>
        <dbReference type="ARBA" id="ARBA00043993"/>
    </source>
</evidence>
<evidence type="ECO:0000256" key="5">
    <source>
        <dbReference type="ARBA" id="ARBA00023136"/>
    </source>
</evidence>
<evidence type="ECO:0000313" key="10">
    <source>
        <dbReference type="EMBL" id="EFE75559.2"/>
    </source>
</evidence>
<keyword evidence="3 8" id="KW-0812">Transmembrane</keyword>
<keyword evidence="5 8" id="KW-0472">Membrane</keyword>
<feature type="compositionally biased region" description="Low complexity" evidence="7">
    <location>
        <begin position="210"/>
        <end position="226"/>
    </location>
</feature>
<feature type="compositionally biased region" description="Basic residues" evidence="7">
    <location>
        <begin position="66"/>
        <end position="75"/>
    </location>
</feature>
<protein>
    <recommendedName>
        <fullName evidence="9">Integral membrane bound transporter domain-containing protein</fullName>
    </recommendedName>
</protein>
<feature type="compositionally biased region" description="Basic residues" evidence="7">
    <location>
        <begin position="37"/>
        <end position="53"/>
    </location>
</feature>
<organism evidence="10 11">
    <name type="scientific">Streptomyces filamentosus NRRL 15998</name>
    <dbReference type="NCBI Taxonomy" id="457431"/>
    <lineage>
        <taxon>Bacteria</taxon>
        <taxon>Bacillati</taxon>
        <taxon>Actinomycetota</taxon>
        <taxon>Actinomycetes</taxon>
        <taxon>Kitasatosporales</taxon>
        <taxon>Streptomycetaceae</taxon>
        <taxon>Streptomyces</taxon>
    </lineage>
</organism>
<feature type="transmembrane region" description="Helical" evidence="8">
    <location>
        <begin position="383"/>
        <end position="407"/>
    </location>
</feature>
<reference evidence="11" key="2">
    <citation type="submission" date="2008-12" db="EMBL/GenBank/DDBJ databases">
        <title>Annotation of Streptomyces roseosporus strain NRRL 15998.</title>
        <authorList>
            <consortium name="The Broad Institute Genome Sequencing Platform"/>
            <consortium name="Broad Institute Microbial Sequencing Center"/>
            <person name="Fischbach M."/>
            <person name="Ward D."/>
            <person name="Young S."/>
            <person name="Kodira C.D."/>
            <person name="Zeng Q."/>
            <person name="Koehrsen M."/>
            <person name="Godfrey P."/>
            <person name="Alvarado L."/>
            <person name="Berlin A.M."/>
            <person name="Borenstein D."/>
            <person name="Chen Z."/>
            <person name="Engels R."/>
            <person name="Freedman E."/>
            <person name="Gellesch M."/>
            <person name="Goldberg J."/>
            <person name="Griggs A."/>
            <person name="Gujja S."/>
            <person name="Heiman D.I."/>
            <person name="Hepburn T.A."/>
            <person name="Howarth C."/>
            <person name="Jen D."/>
            <person name="Larson L."/>
            <person name="Lewis B."/>
            <person name="Mehta T."/>
            <person name="Park D."/>
            <person name="Pearson M."/>
            <person name="Roberts A."/>
            <person name="Saif S."/>
            <person name="Shea T.D."/>
            <person name="Shenoy N."/>
            <person name="Sisk P."/>
            <person name="Stolte C."/>
            <person name="Sykes S.N."/>
            <person name="Walk T."/>
            <person name="White J."/>
            <person name="Yandava C."/>
            <person name="Straight P."/>
            <person name="Clardy J."/>
            <person name="Hung D."/>
            <person name="Kolter R."/>
            <person name="Mekalanos J."/>
            <person name="Walker S."/>
            <person name="Walsh C.T."/>
            <person name="Wieland B.L.C."/>
            <person name="Ilzarbe M."/>
            <person name="Galagan J."/>
            <person name="Nusbaum C."/>
            <person name="Birren B."/>
        </authorList>
    </citation>
    <scope>NUCLEOTIDE SEQUENCE [LARGE SCALE GENOMIC DNA]</scope>
    <source>
        <strain evidence="11">NRRL 15998</strain>
    </source>
</reference>
<feature type="transmembrane region" description="Helical" evidence="8">
    <location>
        <begin position="475"/>
        <end position="492"/>
    </location>
</feature>
<keyword evidence="2" id="KW-1003">Cell membrane</keyword>
<keyword evidence="4 8" id="KW-1133">Transmembrane helix</keyword>